<dbReference type="EMBL" id="POUA01000306">
    <property type="protein sequence ID" value="PZG32532.1"/>
    <property type="molecule type" value="Genomic_DNA"/>
</dbReference>
<dbReference type="RefSeq" id="WP_111170638.1">
    <property type="nucleotide sequence ID" value="NZ_POUA01000306.1"/>
</dbReference>
<name>A0A2W2F9J9_9ACTN</name>
<dbReference type="Gene3D" id="3.30.565.10">
    <property type="entry name" value="Histidine kinase-like ATPase, C-terminal domain"/>
    <property type="match status" value="1"/>
</dbReference>
<sequence length="208" mass="21347">MSGVERAARRALDEVQDAVAGYRAVSLVEELENAGRVLTSAGVRVEISRGLDPIPAGVESVLAWAVRGGTTNVLRHSDARRWMIDVRLDGDGHAIAEIHDDGGAVNGTGDGRDERSVGGRRPHIAQVVDGAAGGGREKEASTSGRMSRRTGIDVGGGAGSGLRGLTERVMAAGGTLEAGPLSGGGYRMRACIPMSVARGGRDLGAVGR</sequence>
<keyword evidence="3" id="KW-1185">Reference proteome</keyword>
<dbReference type="InterPro" id="IPR036890">
    <property type="entry name" value="HATPase_C_sf"/>
</dbReference>
<dbReference type="SUPFAM" id="SSF55874">
    <property type="entry name" value="ATPase domain of HSP90 chaperone/DNA topoisomerase II/histidine kinase"/>
    <property type="match status" value="1"/>
</dbReference>
<evidence type="ECO:0000256" key="1">
    <source>
        <dbReference type="SAM" id="MobiDB-lite"/>
    </source>
</evidence>
<dbReference type="AlphaFoldDB" id="A0A2W2F9J9"/>
<evidence type="ECO:0008006" key="4">
    <source>
        <dbReference type="Google" id="ProtNLM"/>
    </source>
</evidence>
<feature type="region of interest" description="Disordered" evidence="1">
    <location>
        <begin position="99"/>
        <end position="159"/>
    </location>
</feature>
<protein>
    <recommendedName>
        <fullName evidence="4">Signal transduction histidine kinase subgroup 3 dimerisation and phosphoacceptor domain-containing protein</fullName>
    </recommendedName>
</protein>
<evidence type="ECO:0000313" key="2">
    <source>
        <dbReference type="EMBL" id="PZG32532.1"/>
    </source>
</evidence>
<accession>A0A2W2F9J9</accession>
<organism evidence="2 3">
    <name type="scientific">Spongiactinospora gelatinilytica</name>
    <dbReference type="NCBI Taxonomy" id="2666298"/>
    <lineage>
        <taxon>Bacteria</taxon>
        <taxon>Bacillati</taxon>
        <taxon>Actinomycetota</taxon>
        <taxon>Actinomycetes</taxon>
        <taxon>Streptosporangiales</taxon>
        <taxon>Streptosporangiaceae</taxon>
        <taxon>Spongiactinospora</taxon>
    </lineage>
</organism>
<evidence type="ECO:0000313" key="3">
    <source>
        <dbReference type="Proteomes" id="UP000248544"/>
    </source>
</evidence>
<proteinExistence type="predicted"/>
<reference evidence="2 3" key="1">
    <citation type="submission" date="2018-01" db="EMBL/GenBank/DDBJ databases">
        <title>Draft genome sequence of Sphaerisporangium sp. 7K107.</title>
        <authorList>
            <person name="Sahin N."/>
            <person name="Saygin H."/>
            <person name="Ay H."/>
        </authorList>
    </citation>
    <scope>NUCLEOTIDE SEQUENCE [LARGE SCALE GENOMIC DNA]</scope>
    <source>
        <strain evidence="2 3">7K107</strain>
    </source>
</reference>
<dbReference type="Proteomes" id="UP000248544">
    <property type="component" value="Unassembled WGS sequence"/>
</dbReference>
<comment type="caution">
    <text evidence="2">The sequence shown here is derived from an EMBL/GenBank/DDBJ whole genome shotgun (WGS) entry which is preliminary data.</text>
</comment>
<gene>
    <name evidence="2" type="ORF">C1I98_29300</name>
</gene>